<sequence>MKKTLSALILTITAGGAYAADAVIQAVPFYQADKLEGQQVQPLVRDTGQYWLISSESRGLLLLDEQKNVRARFAGNFETLAWQPAVKLDGKLVDLVVSIDNESATTKLLALDWQTPELRLLQDLPAEEAQLETLCLYAHPQSGHMSLFSVDVQGMAHERIIYDGQRQRLVNVKVRDFPGVLNAKDCAADTASASLYVAEENVGVWRYPASMEADPVREPVAMLAPFGDLRGEITDLALLNDGTLLVISPKGRSLSIYPKDAEAKHWQISGVEEPEAVGVQVEEQRLQLTIYDEGQDAYVSAQVSGYSQASKSSHEEIAVVSPSAQTTPVARFGDAADDPAIWLNSNAPEQSRILGTDKRVGLMVYGLDGSLLQSLPVGRLNNVDVRHGFSLNGKTLDLAVASNRTLNSMSLFGIDPLSGHVSHLLEAPTSLTEVYGLCMYQSGTGTYVFINDTDGRFQQYLVTEHQRQLAVNLVREFAVASQPEGCVADDVSGILYLGEEAAGIWRTQAEPKDAPLEKMATTGELLHADVEGMGIYRQNQQAILVVSSQGNDSYLAYALEPDFRYLGRFRIGLDLQKGLDGVSETDGLEVSSASFGAEYPKGMLVVQDGRNQMPGSPQNFKIVDWRDVELALKTVFH</sequence>
<evidence type="ECO:0000313" key="4">
    <source>
        <dbReference type="Proteomes" id="UP000663992"/>
    </source>
</evidence>
<dbReference type="Gene3D" id="2.120.10.30">
    <property type="entry name" value="TolB, C-terminal domain"/>
    <property type="match status" value="2"/>
</dbReference>
<dbReference type="Proteomes" id="UP000663992">
    <property type="component" value="Unassembled WGS sequence"/>
</dbReference>
<gene>
    <name evidence="3" type="ORF">J0A65_19020</name>
</gene>
<dbReference type="RefSeq" id="WP_206595920.1">
    <property type="nucleotide sequence ID" value="NZ_JAFKCS010000026.1"/>
</dbReference>
<feature type="chain" id="PRO_5045402429" evidence="1">
    <location>
        <begin position="20"/>
        <end position="637"/>
    </location>
</feature>
<keyword evidence="1" id="KW-0732">Signal</keyword>
<proteinExistence type="predicted"/>
<dbReference type="Pfam" id="PF02333">
    <property type="entry name" value="Phytase"/>
    <property type="match status" value="2"/>
</dbReference>
<feature type="signal peptide" evidence="1">
    <location>
        <begin position="1"/>
        <end position="19"/>
    </location>
</feature>
<organism evidence="3 4">
    <name type="scientific">Bowmanella yangjiangensis</name>
    <dbReference type="NCBI Taxonomy" id="2811230"/>
    <lineage>
        <taxon>Bacteria</taxon>
        <taxon>Pseudomonadati</taxon>
        <taxon>Pseudomonadota</taxon>
        <taxon>Gammaproteobacteria</taxon>
        <taxon>Alteromonadales</taxon>
        <taxon>Alteromonadaceae</taxon>
        <taxon>Bowmanella</taxon>
    </lineage>
</organism>
<reference evidence="3 4" key="1">
    <citation type="submission" date="2021-03" db="EMBL/GenBank/DDBJ databases">
        <title>novel species isolated from a fishpond in China.</title>
        <authorList>
            <person name="Lu H."/>
            <person name="Cai Z."/>
        </authorList>
    </citation>
    <scope>NUCLEOTIDE SEQUENCE [LARGE SCALE GENOMIC DNA]</scope>
    <source>
        <strain evidence="3 4">Y57</strain>
    </source>
</reference>
<dbReference type="EMBL" id="JAFKCS010000026">
    <property type="protein sequence ID" value="MBN7821967.1"/>
    <property type="molecule type" value="Genomic_DNA"/>
</dbReference>
<dbReference type="InterPro" id="IPR011042">
    <property type="entry name" value="6-blade_b-propeller_TolB-like"/>
</dbReference>
<keyword evidence="4" id="KW-1185">Reference proteome</keyword>
<accession>A0ABS3CXX6</accession>
<evidence type="ECO:0000259" key="2">
    <source>
        <dbReference type="PROSITE" id="PS51662"/>
    </source>
</evidence>
<dbReference type="SUPFAM" id="SSF50956">
    <property type="entry name" value="Thermostable phytase (3-phytase)"/>
    <property type="match status" value="2"/>
</dbReference>
<evidence type="ECO:0000256" key="1">
    <source>
        <dbReference type="SAM" id="SignalP"/>
    </source>
</evidence>
<dbReference type="InterPro" id="IPR003431">
    <property type="entry name" value="B-propeller_Phytase"/>
</dbReference>
<feature type="domain" description="BPP" evidence="2">
    <location>
        <begin position="310"/>
        <end position="632"/>
    </location>
</feature>
<dbReference type="PROSITE" id="PS51662">
    <property type="entry name" value="BP_PHYTASE"/>
    <property type="match status" value="2"/>
</dbReference>
<comment type="caution">
    <text evidence="3">The sequence shown here is derived from an EMBL/GenBank/DDBJ whole genome shotgun (WGS) entry which is preliminary data.</text>
</comment>
<feature type="domain" description="BPP" evidence="2">
    <location>
        <begin position="16"/>
        <end position="309"/>
    </location>
</feature>
<protein>
    <submittedName>
        <fullName evidence="3">Phytase</fullName>
    </submittedName>
</protein>
<name>A0ABS3CXX6_9ALTE</name>
<evidence type="ECO:0000313" key="3">
    <source>
        <dbReference type="EMBL" id="MBN7821967.1"/>
    </source>
</evidence>